<accession>A0A6J4NRN9</accession>
<protein>
    <submittedName>
        <fullName evidence="2">Uncharacterized protein</fullName>
    </submittedName>
</protein>
<gene>
    <name evidence="2" type="ORF">AVDCRST_MAG32-2467</name>
</gene>
<sequence>MELVSTGRLPAHPGRAERCVRQVLPVEKRALLTAPLAVPLSAVREAGPPHPEACATHRPAEAPFTPDDERTRGPAFADGGKAIDPPHGRTHTGHHASARAGRRSSVTSPDLGVGGSSPSRRLGVDSSDG</sequence>
<evidence type="ECO:0000256" key="1">
    <source>
        <dbReference type="SAM" id="MobiDB-lite"/>
    </source>
</evidence>
<feature type="region of interest" description="Disordered" evidence="1">
    <location>
        <begin position="44"/>
        <end position="129"/>
    </location>
</feature>
<reference evidence="2" key="1">
    <citation type="submission" date="2020-02" db="EMBL/GenBank/DDBJ databases">
        <authorList>
            <person name="Meier V. D."/>
        </authorList>
    </citation>
    <scope>NUCLEOTIDE SEQUENCE</scope>
    <source>
        <strain evidence="2">AVDCRST_MAG32</strain>
    </source>
</reference>
<proteinExistence type="predicted"/>
<name>A0A6J4NRN9_9ACTN</name>
<organism evidence="2">
    <name type="scientific">uncultured Nocardioides sp</name>
    <dbReference type="NCBI Taxonomy" id="198441"/>
    <lineage>
        <taxon>Bacteria</taxon>
        <taxon>Bacillati</taxon>
        <taxon>Actinomycetota</taxon>
        <taxon>Actinomycetes</taxon>
        <taxon>Propionibacteriales</taxon>
        <taxon>Nocardioidaceae</taxon>
        <taxon>Nocardioides</taxon>
        <taxon>environmental samples</taxon>
    </lineage>
</organism>
<dbReference type="AlphaFoldDB" id="A0A6J4NRN9"/>
<dbReference type="EMBL" id="CADCUM010000097">
    <property type="protein sequence ID" value="CAA9393061.1"/>
    <property type="molecule type" value="Genomic_DNA"/>
</dbReference>
<evidence type="ECO:0000313" key="2">
    <source>
        <dbReference type="EMBL" id="CAA9393061.1"/>
    </source>
</evidence>
<feature type="compositionally biased region" description="Basic residues" evidence="1">
    <location>
        <begin position="88"/>
        <end position="102"/>
    </location>
</feature>